<keyword evidence="4" id="KW-0677">Repeat</keyword>
<dbReference type="InterPro" id="IPR046342">
    <property type="entry name" value="CBS_dom_sf"/>
</dbReference>
<feature type="transmembrane region" description="Helical" evidence="10">
    <location>
        <begin position="564"/>
        <end position="587"/>
    </location>
</feature>
<evidence type="ECO:0000256" key="9">
    <source>
        <dbReference type="SAM" id="MobiDB-lite"/>
    </source>
</evidence>
<feature type="compositionally biased region" description="Low complexity" evidence="9">
    <location>
        <begin position="45"/>
        <end position="57"/>
    </location>
</feature>
<feature type="compositionally biased region" description="Acidic residues" evidence="9">
    <location>
        <begin position="115"/>
        <end position="126"/>
    </location>
</feature>
<feature type="transmembrane region" description="Helical" evidence="10">
    <location>
        <begin position="259"/>
        <end position="281"/>
    </location>
</feature>
<feature type="transmembrane region" description="Helical" evidence="10">
    <location>
        <begin position="435"/>
        <end position="458"/>
    </location>
</feature>
<dbReference type="PANTHER" id="PTHR45720:SF10">
    <property type="entry name" value="CHLORIDE CHANNEL PROTEIN 2"/>
    <property type="match status" value="1"/>
</dbReference>
<keyword evidence="7 10" id="KW-0472">Membrane</keyword>
<organism evidence="11 12">
    <name type="scientific">Phytophthora lilii</name>
    <dbReference type="NCBI Taxonomy" id="2077276"/>
    <lineage>
        <taxon>Eukaryota</taxon>
        <taxon>Sar</taxon>
        <taxon>Stramenopiles</taxon>
        <taxon>Oomycota</taxon>
        <taxon>Peronosporomycetes</taxon>
        <taxon>Peronosporales</taxon>
        <taxon>Peronosporaceae</taxon>
        <taxon>Phytophthora</taxon>
    </lineage>
</organism>
<dbReference type="GO" id="GO:0005247">
    <property type="term" value="F:voltage-gated chloride channel activity"/>
    <property type="evidence" value="ECO:0007669"/>
    <property type="project" value="TreeGrafter"/>
</dbReference>
<evidence type="ECO:0000256" key="6">
    <source>
        <dbReference type="ARBA" id="ARBA00023065"/>
    </source>
</evidence>
<feature type="transmembrane region" description="Helical" evidence="10">
    <location>
        <begin position="396"/>
        <end position="414"/>
    </location>
</feature>
<reference evidence="11" key="1">
    <citation type="submission" date="2023-04" db="EMBL/GenBank/DDBJ databases">
        <title>Phytophthora lilii NBRC 32176.</title>
        <authorList>
            <person name="Ichikawa N."/>
            <person name="Sato H."/>
            <person name="Tonouchi N."/>
        </authorList>
    </citation>
    <scope>NUCLEOTIDE SEQUENCE</scope>
    <source>
        <strain evidence="11">NBRC 32176</strain>
    </source>
</reference>
<evidence type="ECO:0000313" key="11">
    <source>
        <dbReference type="EMBL" id="GMF10872.1"/>
    </source>
</evidence>
<feature type="compositionally biased region" description="Low complexity" evidence="9">
    <location>
        <begin position="134"/>
        <end position="143"/>
    </location>
</feature>
<evidence type="ECO:0000256" key="8">
    <source>
        <dbReference type="ARBA" id="ARBA00023214"/>
    </source>
</evidence>
<name>A0A9W6TFR2_9STRA</name>
<feature type="transmembrane region" description="Helical" evidence="10">
    <location>
        <begin position="318"/>
        <end position="341"/>
    </location>
</feature>
<keyword evidence="5 10" id="KW-1133">Transmembrane helix</keyword>
<dbReference type="InterPro" id="IPR014743">
    <property type="entry name" value="Cl-channel_core"/>
</dbReference>
<feature type="transmembrane region" description="Helical" evidence="10">
    <location>
        <begin position="213"/>
        <end position="239"/>
    </location>
</feature>
<comment type="subcellular location">
    <subcellularLocation>
        <location evidence="1">Membrane</location>
        <topology evidence="1">Multi-pass membrane protein</topology>
    </subcellularLocation>
</comment>
<dbReference type="GO" id="GO:0016020">
    <property type="term" value="C:membrane"/>
    <property type="evidence" value="ECO:0007669"/>
    <property type="project" value="UniProtKB-SubCell"/>
</dbReference>
<dbReference type="EMBL" id="BSXW01000056">
    <property type="protein sequence ID" value="GMF10872.1"/>
    <property type="molecule type" value="Genomic_DNA"/>
</dbReference>
<dbReference type="SUPFAM" id="SSF54631">
    <property type="entry name" value="CBS-domain pair"/>
    <property type="match status" value="1"/>
</dbReference>
<feature type="region of interest" description="Disordered" evidence="9">
    <location>
        <begin position="1"/>
        <end position="79"/>
    </location>
</feature>
<dbReference type="PANTHER" id="PTHR45720">
    <property type="entry name" value="CHLORIDE CHANNEL PROTEIN 2"/>
    <property type="match status" value="1"/>
</dbReference>
<feature type="transmembrane region" description="Helical" evidence="10">
    <location>
        <begin position="517"/>
        <end position="543"/>
    </location>
</feature>
<feature type="transmembrane region" description="Helical" evidence="10">
    <location>
        <begin position="353"/>
        <end position="376"/>
    </location>
</feature>
<dbReference type="PRINTS" id="PR00762">
    <property type="entry name" value="CLCHANNEL"/>
</dbReference>
<dbReference type="SUPFAM" id="SSF81340">
    <property type="entry name" value="Clc chloride channel"/>
    <property type="match status" value="1"/>
</dbReference>
<evidence type="ECO:0000256" key="10">
    <source>
        <dbReference type="SAM" id="Phobius"/>
    </source>
</evidence>
<accession>A0A9W6TFR2</accession>
<sequence>MSSPPSSAAPSGPHSADEGSSSPPSSAPPPSLSVRVVAHHESLQGAATGSSSGGPSAQPVHAVGGANASELGASSSWTSGWSPAAALDQARSAMKQSGDGPNPLNVRYRPLQLLDGEDDDSDEEWQGEARGDPSCGSRSSSSSAAMEAASIPLTRSLLERERLTSFLQSSWVFLLLLGFLASVTAWSVDAGVLVVTKLHTSFTALGGGWSLGYLFYILFRVFILLLGVACTVMICPEAAGSGIPEMRSILGGFPFPNYLTGRALIAKCFGLVLALGSGLTIGKEGPFVHLSSIIARQLLRLPLFEQIRNSQDLTHHMLASACAVGVTATFGAPVGGVLFSIEVTTSYYVTSNYWRAFFASVVGVVVFRGLNSLLAGSYGSLFTTDFDTLPYETFEITFFLLLAVICGVLAALLVRSYRMILGLKKNFEDQYLLPLCGRFPGISPFIYAALVAFLFSLVEYPVGSFMQLTQRQTIDDMFSTKTLASNKVTTHLAVDFGSSWTSPSLILNLFAYVVVRFWSLAISATVFVPSGIVTPVFAIGAAIGRLFGEMVVILSEGELSIGGYAVVGAASFTAGVTGTISIAVIVFELTGQLSYMIPVLLCVIVGRAVTRLFSLDMYETMARQKNLPQWPDLTKQISYSLTAGDLMRDALPYYLLRHQTLASLKHLLQATSRGKKGKTVRVFPVVDDVKTMVLLGVVTREELESLVVLWELSLRGGKTSVTTGAPVSVAGITRDQAAVLSRSASETAEVVDLVNLELLSLEDEHFHVPRDTCASQVILRISVYKCPQLFVTHRGKLQGVIHAADLLARSRKYML</sequence>
<dbReference type="AlphaFoldDB" id="A0A9W6TFR2"/>
<dbReference type="InterPro" id="IPR050970">
    <property type="entry name" value="Cl_channel_volt-gated"/>
</dbReference>
<feature type="transmembrane region" description="Helical" evidence="10">
    <location>
        <begin position="593"/>
        <end position="613"/>
    </location>
</feature>
<proteinExistence type="predicted"/>
<evidence type="ECO:0000256" key="5">
    <source>
        <dbReference type="ARBA" id="ARBA00022989"/>
    </source>
</evidence>
<evidence type="ECO:0000256" key="2">
    <source>
        <dbReference type="ARBA" id="ARBA00022448"/>
    </source>
</evidence>
<dbReference type="InterPro" id="IPR001807">
    <property type="entry name" value="ClC"/>
</dbReference>
<dbReference type="Pfam" id="PF00654">
    <property type="entry name" value="Voltage_CLC"/>
    <property type="match status" value="1"/>
</dbReference>
<keyword evidence="3 10" id="KW-0812">Transmembrane</keyword>
<evidence type="ECO:0000313" key="12">
    <source>
        <dbReference type="Proteomes" id="UP001165083"/>
    </source>
</evidence>
<dbReference type="Gene3D" id="1.10.3080.10">
    <property type="entry name" value="Clc chloride channel"/>
    <property type="match status" value="1"/>
</dbReference>
<evidence type="ECO:0000256" key="4">
    <source>
        <dbReference type="ARBA" id="ARBA00022737"/>
    </source>
</evidence>
<gene>
    <name evidence="11" type="ORF">Plil01_000163500</name>
</gene>
<dbReference type="Proteomes" id="UP001165083">
    <property type="component" value="Unassembled WGS sequence"/>
</dbReference>
<dbReference type="Gene3D" id="3.10.580.10">
    <property type="entry name" value="CBS-domain"/>
    <property type="match status" value="1"/>
</dbReference>
<feature type="transmembrane region" description="Helical" evidence="10">
    <location>
        <begin position="171"/>
        <end position="193"/>
    </location>
</feature>
<feature type="region of interest" description="Disordered" evidence="9">
    <location>
        <begin position="115"/>
        <end position="143"/>
    </location>
</feature>
<keyword evidence="12" id="KW-1185">Reference proteome</keyword>
<comment type="caution">
    <text evidence="11">The sequence shown here is derived from an EMBL/GenBank/DDBJ whole genome shotgun (WGS) entry which is preliminary data.</text>
</comment>
<evidence type="ECO:0000256" key="1">
    <source>
        <dbReference type="ARBA" id="ARBA00004141"/>
    </source>
</evidence>
<keyword evidence="8" id="KW-0868">Chloride</keyword>
<keyword evidence="6" id="KW-0406">Ion transport</keyword>
<protein>
    <submittedName>
        <fullName evidence="11">Unnamed protein product</fullName>
    </submittedName>
</protein>
<keyword evidence="2" id="KW-0813">Transport</keyword>
<evidence type="ECO:0000256" key="7">
    <source>
        <dbReference type="ARBA" id="ARBA00023136"/>
    </source>
</evidence>
<dbReference type="OrthoDB" id="4564at2759"/>
<feature type="compositionally biased region" description="Low complexity" evidence="9">
    <location>
        <begin position="1"/>
        <end position="24"/>
    </location>
</feature>
<evidence type="ECO:0000256" key="3">
    <source>
        <dbReference type="ARBA" id="ARBA00022692"/>
    </source>
</evidence>